<evidence type="ECO:0000313" key="3">
    <source>
        <dbReference type="Proteomes" id="UP000663889"/>
    </source>
</evidence>
<evidence type="ECO:0000256" key="1">
    <source>
        <dbReference type="SAM" id="MobiDB-lite"/>
    </source>
</evidence>
<protein>
    <recommendedName>
        <fullName evidence="4">Tc1-like transposase DDE domain-containing protein</fullName>
    </recommendedName>
</protein>
<proteinExistence type="predicted"/>
<dbReference type="AlphaFoldDB" id="A0A815NPA7"/>
<sequence length="91" mass="10680">MGLGPKLIFQQDNGPDHRSPVVTKYPVEHLWTILDRRIRQRISPPKNEHELKELLIEEWNQIGSDITEKLIDSIENRLQECLNQGGFSTRY</sequence>
<dbReference type="Gene3D" id="3.30.420.10">
    <property type="entry name" value="Ribonuclease H-like superfamily/Ribonuclease H"/>
    <property type="match status" value="1"/>
</dbReference>
<dbReference type="EMBL" id="CAJNOU010004426">
    <property type="protein sequence ID" value="CAF1440970.1"/>
    <property type="molecule type" value="Genomic_DNA"/>
</dbReference>
<organism evidence="2 3">
    <name type="scientific">Rotaria sordida</name>
    <dbReference type="NCBI Taxonomy" id="392033"/>
    <lineage>
        <taxon>Eukaryota</taxon>
        <taxon>Metazoa</taxon>
        <taxon>Spiralia</taxon>
        <taxon>Gnathifera</taxon>
        <taxon>Rotifera</taxon>
        <taxon>Eurotatoria</taxon>
        <taxon>Bdelloidea</taxon>
        <taxon>Philodinida</taxon>
        <taxon>Philodinidae</taxon>
        <taxon>Rotaria</taxon>
    </lineage>
</organism>
<dbReference type="InterPro" id="IPR036397">
    <property type="entry name" value="RNaseH_sf"/>
</dbReference>
<dbReference type="GO" id="GO:0003676">
    <property type="term" value="F:nucleic acid binding"/>
    <property type="evidence" value="ECO:0007669"/>
    <property type="project" value="InterPro"/>
</dbReference>
<accession>A0A815NPA7</accession>
<evidence type="ECO:0000313" key="2">
    <source>
        <dbReference type="EMBL" id="CAF1440970.1"/>
    </source>
</evidence>
<reference evidence="2" key="1">
    <citation type="submission" date="2021-02" db="EMBL/GenBank/DDBJ databases">
        <authorList>
            <person name="Nowell W R."/>
        </authorList>
    </citation>
    <scope>NUCLEOTIDE SEQUENCE</scope>
</reference>
<name>A0A815NPA7_9BILA</name>
<comment type="caution">
    <text evidence="2">The sequence shown here is derived from an EMBL/GenBank/DDBJ whole genome shotgun (WGS) entry which is preliminary data.</text>
</comment>
<gene>
    <name evidence="2" type="ORF">SEV965_LOCUS33223</name>
</gene>
<dbReference type="Proteomes" id="UP000663889">
    <property type="component" value="Unassembled WGS sequence"/>
</dbReference>
<evidence type="ECO:0008006" key="4">
    <source>
        <dbReference type="Google" id="ProtNLM"/>
    </source>
</evidence>
<feature type="region of interest" description="Disordered" evidence="1">
    <location>
        <begin position="1"/>
        <end position="21"/>
    </location>
</feature>